<keyword evidence="2" id="KW-0812">Transmembrane</keyword>
<dbReference type="AlphaFoldDB" id="A0A1G5JMQ0"/>
<evidence type="ECO:0000313" key="4">
    <source>
        <dbReference type="EMBL" id="SCY89586.1"/>
    </source>
</evidence>
<gene>
    <name evidence="4" type="ORF">SAMN05720606_111185</name>
</gene>
<keyword evidence="2" id="KW-1133">Transmembrane helix</keyword>
<dbReference type="Proteomes" id="UP000198538">
    <property type="component" value="Unassembled WGS sequence"/>
</dbReference>
<protein>
    <submittedName>
        <fullName evidence="4">Signal transducer regulating beta-lactamase production, contains metallopeptidase domain</fullName>
    </submittedName>
</protein>
<feature type="compositionally biased region" description="Polar residues" evidence="1">
    <location>
        <begin position="349"/>
        <end position="358"/>
    </location>
</feature>
<feature type="transmembrane region" description="Helical" evidence="2">
    <location>
        <begin position="45"/>
        <end position="64"/>
    </location>
</feature>
<dbReference type="STRING" id="582692.SAMN05720606_111185"/>
<evidence type="ECO:0000256" key="1">
    <source>
        <dbReference type="SAM" id="MobiDB-lite"/>
    </source>
</evidence>
<feature type="region of interest" description="Disordered" evidence="1">
    <location>
        <begin position="339"/>
        <end position="385"/>
    </location>
</feature>
<accession>A0A1G5JMQ0</accession>
<feature type="transmembrane region" description="Helical" evidence="2">
    <location>
        <begin position="12"/>
        <end position="33"/>
    </location>
</feature>
<feature type="region of interest" description="Disordered" evidence="1">
    <location>
        <begin position="428"/>
        <end position="481"/>
    </location>
</feature>
<evidence type="ECO:0000313" key="5">
    <source>
        <dbReference type="Proteomes" id="UP000198538"/>
    </source>
</evidence>
<keyword evidence="5" id="KW-1185">Reference proteome</keyword>
<evidence type="ECO:0000259" key="3">
    <source>
        <dbReference type="Pfam" id="PF05569"/>
    </source>
</evidence>
<dbReference type="EMBL" id="FMVM01000011">
    <property type="protein sequence ID" value="SCY89586.1"/>
    <property type="molecule type" value="Genomic_DNA"/>
</dbReference>
<dbReference type="CDD" id="cd07341">
    <property type="entry name" value="M56_BlaR1_MecR1_like"/>
    <property type="match status" value="1"/>
</dbReference>
<feature type="region of interest" description="Disordered" evidence="1">
    <location>
        <begin position="403"/>
        <end position="422"/>
    </location>
</feature>
<dbReference type="InterPro" id="IPR008756">
    <property type="entry name" value="Peptidase_M56"/>
</dbReference>
<proteinExistence type="predicted"/>
<evidence type="ECO:0000256" key="2">
    <source>
        <dbReference type="SAM" id="Phobius"/>
    </source>
</evidence>
<keyword evidence="2" id="KW-0472">Membrane</keyword>
<feature type="domain" description="Peptidase M56" evidence="3">
    <location>
        <begin position="8"/>
        <end position="291"/>
    </location>
</feature>
<name>A0A1G5JMQ0_9BACL</name>
<feature type="transmembrane region" description="Helical" evidence="2">
    <location>
        <begin position="96"/>
        <end position="120"/>
    </location>
</feature>
<dbReference type="RefSeq" id="WP_090922117.1">
    <property type="nucleotide sequence ID" value="NZ_FMVM01000011.1"/>
</dbReference>
<dbReference type="InterPro" id="IPR052173">
    <property type="entry name" value="Beta-lactam_resp_regulator"/>
</dbReference>
<dbReference type="PANTHER" id="PTHR34978">
    <property type="entry name" value="POSSIBLE SENSOR-TRANSDUCER PROTEIN BLAR"/>
    <property type="match status" value="1"/>
</dbReference>
<feature type="transmembrane region" description="Helical" evidence="2">
    <location>
        <begin position="302"/>
        <end position="323"/>
    </location>
</feature>
<dbReference type="PANTHER" id="PTHR34978:SF3">
    <property type="entry name" value="SLR0241 PROTEIN"/>
    <property type="match status" value="1"/>
</dbReference>
<organism evidence="4 5">
    <name type="scientific">Paenibacillus polysaccharolyticus</name>
    <dbReference type="NCBI Taxonomy" id="582692"/>
    <lineage>
        <taxon>Bacteria</taxon>
        <taxon>Bacillati</taxon>
        <taxon>Bacillota</taxon>
        <taxon>Bacilli</taxon>
        <taxon>Bacillales</taxon>
        <taxon>Paenibacillaceae</taxon>
        <taxon>Paenibacillus</taxon>
    </lineage>
</organism>
<reference evidence="5" key="1">
    <citation type="submission" date="2016-10" db="EMBL/GenBank/DDBJ databases">
        <authorList>
            <person name="Varghese N."/>
            <person name="Submissions S."/>
        </authorList>
    </citation>
    <scope>NUCLEOTIDE SEQUENCE [LARGE SCALE GENOMIC DNA]</scope>
    <source>
        <strain evidence="5">BL9</strain>
    </source>
</reference>
<sequence>MNLFIDLLITLTVAGSIAAACILALRLLPVYLFPASWRYGLSKMAFAFYVLPLSFGMTWFSSLFHHASHRNLEQSNFLNGMLEGALTPEWTISSTAAYVLLSAWGVGVLGYTTWQIYCYYRFIHALKRTQSDVKENSEAALLLPMIKEKLGIRQHVNLAYSPMLRSPVLVGLTKPTIYLPQAGTAHLNMGLVYHHELTHLKYKDLWVKALTLAVSALHWFNPLVHLLRQEIHTWSEFSCDEKVVQKMSIEDRKRYGETILNVTAGARSLPVQFCSSLSGEGKQLKRRLTMMFDVKKMKKKHWIITISSVCLIAVASTSTAVWASSHTPKVERGATEAIIVPDNSRETASRATEPSASTPRDEVSEAVIVPDSSREATVPAAASRTTSLWDEVSEATIAPDISREATVPAAASRTTSLRDEVSEATIAPDISREATVPAAASRTTSPRDKVSEAVIAPDNSRAAAESRATELRAASSDSAKK</sequence>
<dbReference type="Pfam" id="PF05569">
    <property type="entry name" value="Peptidase_M56"/>
    <property type="match status" value="1"/>
</dbReference>